<dbReference type="EMBL" id="JACHXJ010000001">
    <property type="protein sequence ID" value="MBB3126823.1"/>
    <property type="molecule type" value="Genomic_DNA"/>
</dbReference>
<feature type="transmembrane region" description="Helical" evidence="1">
    <location>
        <begin position="271"/>
        <end position="301"/>
    </location>
</feature>
<feature type="transmembrane region" description="Helical" evidence="1">
    <location>
        <begin position="20"/>
        <end position="40"/>
    </location>
</feature>
<comment type="caution">
    <text evidence="2">The sequence shown here is derived from an EMBL/GenBank/DDBJ whole genome shotgun (WGS) entry which is preliminary data.</text>
</comment>
<protein>
    <submittedName>
        <fullName evidence="2">Uncharacterized protein</fullName>
    </submittedName>
</protein>
<organism evidence="2 3">
    <name type="scientific">Paenibacillus rhizosphaerae</name>
    <dbReference type="NCBI Taxonomy" id="297318"/>
    <lineage>
        <taxon>Bacteria</taxon>
        <taxon>Bacillati</taxon>
        <taxon>Bacillota</taxon>
        <taxon>Bacilli</taxon>
        <taxon>Bacillales</taxon>
        <taxon>Paenibacillaceae</taxon>
        <taxon>Paenibacillus</taxon>
    </lineage>
</organism>
<reference evidence="2 3" key="1">
    <citation type="submission" date="2020-08" db="EMBL/GenBank/DDBJ databases">
        <title>Genomic Encyclopedia of Type Strains, Phase III (KMG-III): the genomes of soil and plant-associated and newly described type strains.</title>
        <authorList>
            <person name="Whitman W."/>
        </authorList>
    </citation>
    <scope>NUCLEOTIDE SEQUENCE [LARGE SCALE GENOMIC DNA]</scope>
    <source>
        <strain evidence="2 3">CECT 5831</strain>
    </source>
</reference>
<evidence type="ECO:0000313" key="2">
    <source>
        <dbReference type="EMBL" id="MBB3126823.1"/>
    </source>
</evidence>
<dbReference type="RefSeq" id="WP_183580647.1">
    <property type="nucleotide sequence ID" value="NZ_JACHXJ010000001.1"/>
</dbReference>
<proteinExistence type="predicted"/>
<keyword evidence="1" id="KW-0812">Transmembrane</keyword>
<dbReference type="AlphaFoldDB" id="A0A839TJY1"/>
<feature type="transmembrane region" description="Helical" evidence="1">
    <location>
        <begin position="98"/>
        <end position="126"/>
    </location>
</feature>
<keyword evidence="1" id="KW-0472">Membrane</keyword>
<sequence>MTVIVRRKKGIGGLLNRWPAWIGSAAMIWSLIYGGLQLYWLLGGNGYPFKQGSMGIFSALITYIPQLPAGAIFVMLCIAGVFVGVVMHGEPTRILPRWLILGYAWGFAIALILLIPDISLIMSMAYAFLFKFAFTEQMLFQLFCILGAFLWAFAGLGYRRKSLRACMHCGRSEGGNRRLMDRLGRIATVIAALAPVPYAVSRFAWALNIPLGVDSSFVRDFPRMNPMAYVTEWVFGSLCIGGGLLTLGLIKKWGEVFPRWFPFVGGKRVPISLAVIPSLFVAVPVTAAGVVFSFAYLGILFNFIPLDGFPLNAVQGGIGPMILWVPWGVALGIAAVTYYYRRRGACGYCNRP</sequence>
<feature type="transmembrane region" description="Helical" evidence="1">
    <location>
        <begin position="321"/>
        <end position="340"/>
    </location>
</feature>
<evidence type="ECO:0000256" key="1">
    <source>
        <dbReference type="SAM" id="Phobius"/>
    </source>
</evidence>
<keyword evidence="1" id="KW-1133">Transmembrane helix</keyword>
<evidence type="ECO:0000313" key="3">
    <source>
        <dbReference type="Proteomes" id="UP000517523"/>
    </source>
</evidence>
<gene>
    <name evidence="2" type="ORF">FHS19_001477</name>
</gene>
<feature type="transmembrane region" description="Helical" evidence="1">
    <location>
        <begin position="227"/>
        <end position="250"/>
    </location>
</feature>
<feature type="transmembrane region" description="Helical" evidence="1">
    <location>
        <begin position="138"/>
        <end position="158"/>
    </location>
</feature>
<accession>A0A839TJY1</accession>
<dbReference type="Proteomes" id="UP000517523">
    <property type="component" value="Unassembled WGS sequence"/>
</dbReference>
<feature type="transmembrane region" description="Helical" evidence="1">
    <location>
        <begin position="60"/>
        <end position="86"/>
    </location>
</feature>
<name>A0A839TJY1_9BACL</name>
<feature type="transmembrane region" description="Helical" evidence="1">
    <location>
        <begin position="186"/>
        <end position="207"/>
    </location>
</feature>